<feature type="domain" description="Transcription regulator MAATS C-terminal" evidence="5">
    <location>
        <begin position="29"/>
        <end position="67"/>
    </location>
</feature>
<feature type="region of interest" description="Disordered" evidence="4">
    <location>
        <begin position="1"/>
        <end position="24"/>
    </location>
</feature>
<proteinExistence type="predicted"/>
<gene>
    <name evidence="6" type="ORF">OLMES_4099</name>
</gene>
<dbReference type="EMBL" id="CP021425">
    <property type="protein sequence ID" value="ARU58116.1"/>
    <property type="molecule type" value="Genomic_DNA"/>
</dbReference>
<keyword evidence="3" id="KW-0804">Transcription</keyword>
<organism evidence="6 7">
    <name type="scientific">Oleiphilus messinensis</name>
    <dbReference type="NCBI Taxonomy" id="141451"/>
    <lineage>
        <taxon>Bacteria</taxon>
        <taxon>Pseudomonadati</taxon>
        <taxon>Pseudomonadota</taxon>
        <taxon>Gammaproteobacteria</taxon>
        <taxon>Oceanospirillales</taxon>
        <taxon>Oleiphilaceae</taxon>
        <taxon>Oleiphilus</taxon>
    </lineage>
</organism>
<dbReference type="AlphaFoldDB" id="A0A1Y0IEA6"/>
<protein>
    <recommendedName>
        <fullName evidence="5">Transcription regulator MAATS C-terminal domain-containing protein</fullName>
    </recommendedName>
</protein>
<dbReference type="GO" id="GO:0003677">
    <property type="term" value="F:DNA binding"/>
    <property type="evidence" value="ECO:0007669"/>
    <property type="project" value="InterPro"/>
</dbReference>
<evidence type="ECO:0000313" key="6">
    <source>
        <dbReference type="EMBL" id="ARU58116.1"/>
    </source>
</evidence>
<keyword evidence="1" id="KW-0678">Repressor</keyword>
<evidence type="ECO:0000313" key="7">
    <source>
        <dbReference type="Proteomes" id="UP000196027"/>
    </source>
</evidence>
<evidence type="ECO:0000256" key="3">
    <source>
        <dbReference type="ARBA" id="ARBA00023163"/>
    </source>
</evidence>
<dbReference type="Pfam" id="PF08361">
    <property type="entry name" value="TetR_C_2"/>
    <property type="match status" value="1"/>
</dbReference>
<keyword evidence="2" id="KW-0805">Transcription regulation</keyword>
<reference evidence="6 7" key="1">
    <citation type="submission" date="2017-05" db="EMBL/GenBank/DDBJ databases">
        <title>Genomic insights into alkan degradation activity of Oleiphilus messinensis.</title>
        <authorList>
            <person name="Kozyavkin S.A."/>
            <person name="Slesarev A.I."/>
            <person name="Golyshin P.N."/>
            <person name="Korzhenkov A."/>
            <person name="Golyshina O.N."/>
            <person name="Toshchakov S.V."/>
        </authorList>
    </citation>
    <scope>NUCLEOTIDE SEQUENCE [LARGE SCALE GENOMIC DNA]</scope>
    <source>
        <strain evidence="6 7">ME102</strain>
    </source>
</reference>
<evidence type="ECO:0000256" key="4">
    <source>
        <dbReference type="SAM" id="MobiDB-lite"/>
    </source>
</evidence>
<evidence type="ECO:0000259" key="5">
    <source>
        <dbReference type="Pfam" id="PF08361"/>
    </source>
</evidence>
<evidence type="ECO:0000256" key="2">
    <source>
        <dbReference type="ARBA" id="ARBA00023015"/>
    </source>
</evidence>
<dbReference type="InterPro" id="IPR036271">
    <property type="entry name" value="Tet_transcr_reg_TetR-rel_C_sf"/>
</dbReference>
<dbReference type="InterPro" id="IPR013572">
    <property type="entry name" value="Tscrpt_reg_MAATS_C"/>
</dbReference>
<dbReference type="Gene3D" id="1.10.357.10">
    <property type="entry name" value="Tetracycline Repressor, domain 2"/>
    <property type="match status" value="1"/>
</dbReference>
<dbReference type="KEGG" id="ome:OLMES_4099"/>
<name>A0A1Y0IEA6_9GAMM</name>
<dbReference type="Proteomes" id="UP000196027">
    <property type="component" value="Chromosome"/>
</dbReference>
<evidence type="ECO:0000256" key="1">
    <source>
        <dbReference type="ARBA" id="ARBA00022491"/>
    </source>
</evidence>
<sequence length="82" mass="9071">MNPTGLWLEKRKKKPKKPNEIHSDAPVPMMASAISSYLMGLAQTWLSHPESYSLAEQADTLVDCFFKGYLPTSITSTSDNAP</sequence>
<accession>A0A1Y0IEA6</accession>
<dbReference type="SUPFAM" id="SSF48498">
    <property type="entry name" value="Tetracyclin repressor-like, C-terminal domain"/>
    <property type="match status" value="1"/>
</dbReference>
<keyword evidence="7" id="KW-1185">Reference proteome</keyword>